<keyword evidence="1" id="KW-0732">Signal</keyword>
<sequence length="175" mass="18231">MQGGVLRKRVLKAALTAGALSAVVVAALATGRTAPAQEELTLRPVAEEGPGHAVEDFAYPQAEKILAEQGILLKRGDGHIVLAECGSAPDLLEVYARHASAGKFCFRTTGASGYLSLELPAVYGVQTNGYATELSTTVDGEDHQYDVAANSWAAVGESADPEGREHVLVEIVTSG</sequence>
<comment type="caution">
    <text evidence="2">The sequence shown here is derived from an EMBL/GenBank/DDBJ whole genome shotgun (WGS) entry which is preliminary data.</text>
</comment>
<dbReference type="AlphaFoldDB" id="A0A6G3SWB3"/>
<evidence type="ECO:0000313" key="2">
    <source>
        <dbReference type="EMBL" id="NEB87211.1"/>
    </source>
</evidence>
<organism evidence="2">
    <name type="scientific">Streptomyces anulatus</name>
    <name type="common">Streptomyces chrysomallus</name>
    <dbReference type="NCBI Taxonomy" id="1892"/>
    <lineage>
        <taxon>Bacteria</taxon>
        <taxon>Bacillati</taxon>
        <taxon>Actinomycetota</taxon>
        <taxon>Actinomycetes</taxon>
        <taxon>Kitasatosporales</taxon>
        <taxon>Streptomycetaceae</taxon>
        <taxon>Streptomyces</taxon>
    </lineage>
</organism>
<feature type="signal peptide" evidence="1">
    <location>
        <begin position="1"/>
        <end position="26"/>
    </location>
</feature>
<evidence type="ECO:0000256" key="1">
    <source>
        <dbReference type="SAM" id="SignalP"/>
    </source>
</evidence>
<proteinExistence type="predicted"/>
<name>A0A6G3SWB3_STRAQ</name>
<protein>
    <recommendedName>
        <fullName evidence="3">Secreted protein</fullName>
    </recommendedName>
</protein>
<feature type="chain" id="PRO_5038831016" description="Secreted protein" evidence="1">
    <location>
        <begin position="27"/>
        <end position="175"/>
    </location>
</feature>
<gene>
    <name evidence="2" type="ORF">G3I43_24015</name>
</gene>
<dbReference type="EMBL" id="JAAGMK010000684">
    <property type="protein sequence ID" value="NEB87211.1"/>
    <property type="molecule type" value="Genomic_DNA"/>
</dbReference>
<reference evidence="2" key="1">
    <citation type="submission" date="2020-01" db="EMBL/GenBank/DDBJ databases">
        <title>Insect and environment-associated Actinomycetes.</title>
        <authorList>
            <person name="Currrie C."/>
            <person name="Chevrette M."/>
            <person name="Carlson C."/>
            <person name="Stubbendieck R."/>
            <person name="Wendt-Pienkowski E."/>
        </authorList>
    </citation>
    <scope>NUCLEOTIDE SEQUENCE</scope>
    <source>
        <strain evidence="2">SID505</strain>
    </source>
</reference>
<evidence type="ECO:0008006" key="3">
    <source>
        <dbReference type="Google" id="ProtNLM"/>
    </source>
</evidence>
<accession>A0A6G3SWB3</accession>